<comment type="caution">
    <text evidence="3">The sequence shown here is derived from an EMBL/GenBank/DDBJ whole genome shotgun (WGS) entry which is preliminary data.</text>
</comment>
<evidence type="ECO:0000313" key="3">
    <source>
        <dbReference type="EMBL" id="HIZ37700.1"/>
    </source>
</evidence>
<dbReference type="InterPro" id="IPR029058">
    <property type="entry name" value="AB_hydrolase_fold"/>
</dbReference>
<sequence>MPADPATTGLPDAHRGAGAVPSAPSGLDTHQRSLPYGSWPAPISAADLAGGARSLSEVAVAGPDTYWVESDPGAGQSVLVRRSGDGALSRVSWPGADGRAEPVAVRTRVNEYGGGSYALLPGGVVLSAHADDRLYRIDTDGEVWAAPIPLVPEDGRRYADLEVDPLREVLYAVAEDHGGPGAFRTDPTTTLVSIPLDGSAAEEPDLIATLVGGEDFVAAPRLSPDGAVLAWITWSHPDMPWDAGRLQIASVTDGGARLVHRRTVAGGQEISVAEPVWTADGDLIHVDDRTGWWNLYRSEQQDGELRTRHLHPAEAEFTLPQWQLGTRTLCVLDDNHLMASYTVAGRRHLAAVRTANGALEAWDGPWQPVGSLAAGEGRVVFVGRCDSEPAAVVELDLARGQVNVLRSSTDLAVAPETISVAEEVSWSSRTGTAYGFFYPPAGTATGPEGELPPLLVLSHGGPTGATLPGFDAGIQFWTSRGFAVLDVNYTGSTGYGRSYRNRLRGRWGEVDVADCAAGAEALAQRGLVDGARMAIRGGSAGGFTTLAALTFTDTFAAGASYYGIGDLEALAAQTHKFESRYLDRLVGPYPDDAEVYRDRSPIHHVASLTAPMIIFQGEADRVVPPNQAEEMAAAVRAAGHEVEVHLFAGEGHGFRKAASTEQALTAELAFYGRVFGFTPA</sequence>
<dbReference type="Pfam" id="PF00326">
    <property type="entry name" value="Peptidase_S9"/>
    <property type="match status" value="1"/>
</dbReference>
<name>A0A9D2J5F9_9MICO</name>
<accession>A0A9D2J5F9</accession>
<dbReference type="Proteomes" id="UP000824037">
    <property type="component" value="Unassembled WGS sequence"/>
</dbReference>
<dbReference type="GO" id="GO:0006508">
    <property type="term" value="P:proteolysis"/>
    <property type="evidence" value="ECO:0007669"/>
    <property type="project" value="InterPro"/>
</dbReference>
<dbReference type="SUPFAM" id="SSF82171">
    <property type="entry name" value="DPP6 N-terminal domain-like"/>
    <property type="match status" value="1"/>
</dbReference>
<dbReference type="PANTHER" id="PTHR43056:SF5">
    <property type="entry name" value="PEPTIDASE S9 PROLYL OLIGOPEPTIDASE CATALYTIC DOMAIN-CONTAINING PROTEIN"/>
    <property type="match status" value="1"/>
</dbReference>
<evidence type="ECO:0000259" key="2">
    <source>
        <dbReference type="Pfam" id="PF00326"/>
    </source>
</evidence>
<dbReference type="EMBL" id="DXBY01000313">
    <property type="protein sequence ID" value="HIZ37700.1"/>
    <property type="molecule type" value="Genomic_DNA"/>
</dbReference>
<organism evidence="3 4">
    <name type="scientific">Candidatus Ruania gallistercoris</name>
    <dbReference type="NCBI Taxonomy" id="2838746"/>
    <lineage>
        <taxon>Bacteria</taxon>
        <taxon>Bacillati</taxon>
        <taxon>Actinomycetota</taxon>
        <taxon>Actinomycetes</taxon>
        <taxon>Micrococcales</taxon>
        <taxon>Ruaniaceae</taxon>
        <taxon>Ruania</taxon>
    </lineage>
</organism>
<dbReference type="PANTHER" id="PTHR43056">
    <property type="entry name" value="PEPTIDASE S9 PROLYL OLIGOPEPTIDASE"/>
    <property type="match status" value="1"/>
</dbReference>
<dbReference type="Gene3D" id="3.40.50.1820">
    <property type="entry name" value="alpha/beta hydrolase"/>
    <property type="match status" value="1"/>
</dbReference>
<dbReference type="GO" id="GO:0008236">
    <property type="term" value="F:serine-type peptidase activity"/>
    <property type="evidence" value="ECO:0007669"/>
    <property type="project" value="InterPro"/>
</dbReference>
<reference evidence="3" key="1">
    <citation type="journal article" date="2021" name="PeerJ">
        <title>Extensive microbial diversity within the chicken gut microbiome revealed by metagenomics and culture.</title>
        <authorList>
            <person name="Gilroy R."/>
            <person name="Ravi A."/>
            <person name="Getino M."/>
            <person name="Pursley I."/>
            <person name="Horton D.L."/>
            <person name="Alikhan N.F."/>
            <person name="Baker D."/>
            <person name="Gharbi K."/>
            <person name="Hall N."/>
            <person name="Watson M."/>
            <person name="Adriaenssens E.M."/>
            <person name="Foster-Nyarko E."/>
            <person name="Jarju S."/>
            <person name="Secka A."/>
            <person name="Antonio M."/>
            <person name="Oren A."/>
            <person name="Chaudhuri R.R."/>
            <person name="La Ragione R."/>
            <person name="Hildebrand F."/>
            <person name="Pallen M.J."/>
        </authorList>
    </citation>
    <scope>NUCLEOTIDE SEQUENCE</scope>
    <source>
        <strain evidence="3">ChiGjej4B4-7305</strain>
    </source>
</reference>
<proteinExistence type="predicted"/>
<feature type="region of interest" description="Disordered" evidence="1">
    <location>
        <begin position="1"/>
        <end position="34"/>
    </location>
</feature>
<evidence type="ECO:0000313" key="4">
    <source>
        <dbReference type="Proteomes" id="UP000824037"/>
    </source>
</evidence>
<dbReference type="SUPFAM" id="SSF53474">
    <property type="entry name" value="alpha/beta-Hydrolases"/>
    <property type="match status" value="1"/>
</dbReference>
<gene>
    <name evidence="3" type="ORF">H9815_18135</name>
</gene>
<evidence type="ECO:0000256" key="1">
    <source>
        <dbReference type="SAM" id="MobiDB-lite"/>
    </source>
</evidence>
<reference evidence="3" key="2">
    <citation type="submission" date="2021-04" db="EMBL/GenBank/DDBJ databases">
        <authorList>
            <person name="Gilroy R."/>
        </authorList>
    </citation>
    <scope>NUCLEOTIDE SEQUENCE</scope>
    <source>
        <strain evidence="3">ChiGjej4B4-7305</strain>
    </source>
</reference>
<dbReference type="AlphaFoldDB" id="A0A9D2J5F9"/>
<dbReference type="InterPro" id="IPR001375">
    <property type="entry name" value="Peptidase_S9_cat"/>
</dbReference>
<protein>
    <submittedName>
        <fullName evidence="3">S9 family peptidase</fullName>
    </submittedName>
</protein>
<feature type="domain" description="Peptidase S9 prolyl oligopeptidase catalytic" evidence="2">
    <location>
        <begin position="469"/>
        <end position="676"/>
    </location>
</feature>
<dbReference type="InterPro" id="IPR050585">
    <property type="entry name" value="Xaa-Pro_dipeptidyl-ppase/CocE"/>
</dbReference>